<keyword evidence="1" id="KW-0812">Transmembrane</keyword>
<evidence type="ECO:0000313" key="4">
    <source>
        <dbReference type="Proteomes" id="UP000050761"/>
    </source>
</evidence>
<dbReference type="Gene3D" id="3.30.70.270">
    <property type="match status" value="1"/>
</dbReference>
<dbReference type="InterPro" id="IPR043128">
    <property type="entry name" value="Rev_trsase/Diguanyl_cyclase"/>
</dbReference>
<dbReference type="WBParaSite" id="HPBE_0000220701-mRNA-1">
    <property type="protein sequence ID" value="HPBE_0000220701-mRNA-1"/>
    <property type="gene ID" value="HPBE_0000220701"/>
</dbReference>
<keyword evidence="1" id="KW-1133">Transmembrane helix</keyword>
<accession>A0A183F7R5</accession>
<proteinExistence type="predicted"/>
<sequence length="375" mass="41179">MDAISRYLQKPAPWALLYADDVTLASEDKADLERQVQAWCDRLAAFGLKRNVKKSEYWFEVDSRVSAAWSKWCSMTSVLRGRKIPDRLKSKIYRTVVRPVAMYGAERWPATKEVESRLSVRETKMLRWTAGATRLDHVRNVSIRQRFVRVATPVRNLGLNIDMPGNGLKDGLGNTGLIRGDGIESFFLTMLQCLGSYSTAIASPFLADTSAQLPMIAVLQTAVNRSHRYGEVTVGVVNLCDANVRVRCQSLLSDKRDVFLGPLQQLRYRFLDTEGGGLIASASESGQGRVGVCPGAARRSRMPFSIGSAPRQQANKVEKVSSAKTKAAHILAAESRSDGDGTVSVVGAFAVALVFSTLLFNIRLSVLGTLAYLSD</sequence>
<dbReference type="Proteomes" id="UP000050761">
    <property type="component" value="Unassembled WGS sequence"/>
</dbReference>
<feature type="transmembrane region" description="Helical" evidence="1">
    <location>
        <begin position="345"/>
        <end position="373"/>
    </location>
</feature>
<evidence type="ECO:0000259" key="2">
    <source>
        <dbReference type="PROSITE" id="PS50878"/>
    </source>
</evidence>
<accession>A0A3P7XDH5</accession>
<evidence type="ECO:0000256" key="1">
    <source>
        <dbReference type="SAM" id="Phobius"/>
    </source>
</evidence>
<dbReference type="OrthoDB" id="5777228at2759"/>
<dbReference type="PROSITE" id="PS50878">
    <property type="entry name" value="RT_POL"/>
    <property type="match status" value="1"/>
</dbReference>
<gene>
    <name evidence="3" type="ORF">HPBE_LOCUS2208</name>
</gene>
<reference evidence="3 4" key="1">
    <citation type="submission" date="2018-11" db="EMBL/GenBank/DDBJ databases">
        <authorList>
            <consortium name="Pathogen Informatics"/>
        </authorList>
    </citation>
    <scope>NUCLEOTIDE SEQUENCE [LARGE SCALE GENOMIC DNA]</scope>
</reference>
<evidence type="ECO:0000313" key="3">
    <source>
        <dbReference type="EMBL" id="VDO23685.1"/>
    </source>
</evidence>
<dbReference type="InterPro" id="IPR000477">
    <property type="entry name" value="RT_dom"/>
</dbReference>
<keyword evidence="4" id="KW-1185">Reference proteome</keyword>
<keyword evidence="1" id="KW-0472">Membrane</keyword>
<dbReference type="SUPFAM" id="SSF56672">
    <property type="entry name" value="DNA/RNA polymerases"/>
    <property type="match status" value="1"/>
</dbReference>
<dbReference type="AlphaFoldDB" id="A0A183F7R5"/>
<evidence type="ECO:0000313" key="5">
    <source>
        <dbReference type="WBParaSite" id="HPBE_0000220701-mRNA-1"/>
    </source>
</evidence>
<dbReference type="EMBL" id="UZAH01003072">
    <property type="protein sequence ID" value="VDO23685.1"/>
    <property type="molecule type" value="Genomic_DNA"/>
</dbReference>
<dbReference type="PANTHER" id="PTHR46238">
    <property type="entry name" value="REVERSE TRANSCRIPTASE DOMAIN-CONTAINING PROTEIN"/>
    <property type="match status" value="1"/>
</dbReference>
<protein>
    <submittedName>
        <fullName evidence="5">Reverse transcriptase domain-containing protein</fullName>
    </submittedName>
</protein>
<organism evidence="4 5">
    <name type="scientific">Heligmosomoides polygyrus</name>
    <name type="common">Parasitic roundworm</name>
    <dbReference type="NCBI Taxonomy" id="6339"/>
    <lineage>
        <taxon>Eukaryota</taxon>
        <taxon>Metazoa</taxon>
        <taxon>Ecdysozoa</taxon>
        <taxon>Nematoda</taxon>
        <taxon>Chromadorea</taxon>
        <taxon>Rhabditida</taxon>
        <taxon>Rhabditina</taxon>
        <taxon>Rhabditomorpha</taxon>
        <taxon>Strongyloidea</taxon>
        <taxon>Heligmosomidae</taxon>
        <taxon>Heligmosomoides</taxon>
    </lineage>
</organism>
<name>A0A183F7R5_HELPZ</name>
<dbReference type="PANTHER" id="PTHR46238:SF8">
    <property type="entry name" value="ENDONUCLEASE_EXONUCLEASE_PHOSPHATASE DOMAIN-CONTAINING PROTEIN"/>
    <property type="match status" value="1"/>
</dbReference>
<dbReference type="InterPro" id="IPR043502">
    <property type="entry name" value="DNA/RNA_pol_sf"/>
</dbReference>
<feature type="domain" description="Reverse transcriptase" evidence="2">
    <location>
        <begin position="1"/>
        <end position="77"/>
    </location>
</feature>
<reference evidence="5" key="2">
    <citation type="submission" date="2019-09" db="UniProtKB">
        <authorList>
            <consortium name="WormBaseParasite"/>
        </authorList>
    </citation>
    <scope>IDENTIFICATION</scope>
</reference>